<proteinExistence type="predicted"/>
<dbReference type="InterPro" id="IPR003000">
    <property type="entry name" value="Sirtuin"/>
</dbReference>
<gene>
    <name evidence="9" type="ORF">HKI87_08g51590</name>
</gene>
<dbReference type="PROSITE" id="PS50305">
    <property type="entry name" value="SIRTUIN"/>
    <property type="match status" value="1"/>
</dbReference>
<dbReference type="SUPFAM" id="SSF52467">
    <property type="entry name" value="DHS-like NAD/FAD-binding domain"/>
    <property type="match status" value="1"/>
</dbReference>
<accession>A0AAX4PB96</accession>
<name>A0AAX4PB96_9CHLO</name>
<dbReference type="EMBL" id="CP151508">
    <property type="protein sequence ID" value="WZN63610.1"/>
    <property type="molecule type" value="Genomic_DNA"/>
</dbReference>
<comment type="caution">
    <text evidence="6">Lacks conserved residue(s) required for the propagation of feature annotation.</text>
</comment>
<dbReference type="PANTHER" id="PTHR11085:SF6">
    <property type="entry name" value="NAD-DEPENDENT PROTEIN DEACETYLASE SIRTUIN-2"/>
    <property type="match status" value="1"/>
</dbReference>
<dbReference type="Proteomes" id="UP001472866">
    <property type="component" value="Chromosome 08"/>
</dbReference>
<keyword evidence="10" id="KW-1185">Reference proteome</keyword>
<keyword evidence="5" id="KW-0520">NAD</keyword>
<feature type="compositionally biased region" description="Basic and acidic residues" evidence="7">
    <location>
        <begin position="7"/>
        <end position="16"/>
    </location>
</feature>
<evidence type="ECO:0000256" key="4">
    <source>
        <dbReference type="ARBA" id="ARBA00022833"/>
    </source>
</evidence>
<dbReference type="InterPro" id="IPR050134">
    <property type="entry name" value="NAD-dep_sirtuin_deacylases"/>
</dbReference>
<feature type="compositionally biased region" description="Acidic residues" evidence="7">
    <location>
        <begin position="33"/>
        <end position="43"/>
    </location>
</feature>
<evidence type="ECO:0000259" key="8">
    <source>
        <dbReference type="PROSITE" id="PS50305"/>
    </source>
</evidence>
<dbReference type="GO" id="GO:0017136">
    <property type="term" value="F:histone deacetylase activity, NAD-dependent"/>
    <property type="evidence" value="ECO:0007669"/>
    <property type="project" value="TreeGrafter"/>
</dbReference>
<evidence type="ECO:0000256" key="5">
    <source>
        <dbReference type="ARBA" id="ARBA00023027"/>
    </source>
</evidence>
<feature type="domain" description="Deacetylase sirtuin-type" evidence="8">
    <location>
        <begin position="75"/>
        <end position="360"/>
    </location>
</feature>
<sequence length="373" mass="40860">MTAGKDGGGEVPDKTAKAPTVAELFDSGNESESPSDDDDDGGGLEDFIRGLVGLKLGSRGEDGQGEDDLVDTSQPLLSSFDLVGVAEYIRREKCENVIVLAGAGISVSAGIPDFRSPGSGLYSKLQQYGLPHPEAIFEMGFFRNNPEPFYTLAQELFPGDRYQPTTAHYFIKLLHEKGILLRCFTQNIDSLETQAGLPREKLVAAHGNFDSATCIDTGKKVPIDEVERAIFSDDFGWKQLKHKHGGLVKPDIVFFGEQLPHQFFKLAEEDFPKCDLLIVMGTSLVVQPFASLIGRVSQMTPRLLINREKVGTYSKRRVGYSSPGMAQYGFRFDKSNYRDALFLGDCDDGCAALSRSLGWEEDLNALAVAGRAR</sequence>
<evidence type="ECO:0000313" key="10">
    <source>
        <dbReference type="Proteomes" id="UP001472866"/>
    </source>
</evidence>
<dbReference type="Gene3D" id="3.30.1600.10">
    <property type="entry name" value="SIR2/SIRT2 'Small Domain"/>
    <property type="match status" value="1"/>
</dbReference>
<dbReference type="InterPro" id="IPR029035">
    <property type="entry name" value="DHS-like_NAD/FAD-binding_dom"/>
</dbReference>
<evidence type="ECO:0000256" key="2">
    <source>
        <dbReference type="ARBA" id="ARBA00022679"/>
    </source>
</evidence>
<dbReference type="PANTHER" id="PTHR11085">
    <property type="entry name" value="NAD-DEPENDENT PROTEIN DEACYLASE SIRTUIN-5, MITOCHONDRIAL-RELATED"/>
    <property type="match status" value="1"/>
</dbReference>
<feature type="region of interest" description="Disordered" evidence="7">
    <location>
        <begin position="1"/>
        <end position="44"/>
    </location>
</feature>
<comment type="cofactor">
    <cofactor evidence="1">
        <name>Zn(2+)</name>
        <dbReference type="ChEBI" id="CHEBI:29105"/>
    </cofactor>
</comment>
<evidence type="ECO:0000313" key="9">
    <source>
        <dbReference type="EMBL" id="WZN63610.1"/>
    </source>
</evidence>
<dbReference type="Pfam" id="PF02146">
    <property type="entry name" value="SIR2"/>
    <property type="match status" value="1"/>
</dbReference>
<keyword evidence="3" id="KW-0479">Metal-binding</keyword>
<dbReference type="InterPro" id="IPR026591">
    <property type="entry name" value="Sirtuin_cat_small_dom_sf"/>
</dbReference>
<dbReference type="GO" id="GO:0005634">
    <property type="term" value="C:nucleus"/>
    <property type="evidence" value="ECO:0007669"/>
    <property type="project" value="TreeGrafter"/>
</dbReference>
<evidence type="ECO:0000256" key="6">
    <source>
        <dbReference type="PROSITE-ProRule" id="PRU00236"/>
    </source>
</evidence>
<evidence type="ECO:0000256" key="7">
    <source>
        <dbReference type="SAM" id="MobiDB-lite"/>
    </source>
</evidence>
<evidence type="ECO:0000256" key="1">
    <source>
        <dbReference type="ARBA" id="ARBA00001947"/>
    </source>
</evidence>
<dbReference type="GO" id="GO:0070403">
    <property type="term" value="F:NAD+ binding"/>
    <property type="evidence" value="ECO:0007669"/>
    <property type="project" value="InterPro"/>
</dbReference>
<dbReference type="Gene3D" id="3.40.50.1220">
    <property type="entry name" value="TPP-binding domain"/>
    <property type="match status" value="1"/>
</dbReference>
<keyword evidence="4" id="KW-0862">Zinc</keyword>
<organism evidence="9 10">
    <name type="scientific">Chloropicon roscoffensis</name>
    <dbReference type="NCBI Taxonomy" id="1461544"/>
    <lineage>
        <taxon>Eukaryota</taxon>
        <taxon>Viridiplantae</taxon>
        <taxon>Chlorophyta</taxon>
        <taxon>Chloropicophyceae</taxon>
        <taxon>Chloropicales</taxon>
        <taxon>Chloropicaceae</taxon>
        <taxon>Chloropicon</taxon>
    </lineage>
</organism>
<reference evidence="9 10" key="1">
    <citation type="submission" date="2024-03" db="EMBL/GenBank/DDBJ databases">
        <title>Complete genome sequence of the green alga Chloropicon roscoffensis RCC1871.</title>
        <authorList>
            <person name="Lemieux C."/>
            <person name="Pombert J.-F."/>
            <person name="Otis C."/>
            <person name="Turmel M."/>
        </authorList>
    </citation>
    <scope>NUCLEOTIDE SEQUENCE [LARGE SCALE GENOMIC DNA]</scope>
    <source>
        <strain evidence="9 10">RCC1871</strain>
    </source>
</reference>
<dbReference type="InterPro" id="IPR026590">
    <property type="entry name" value="Ssirtuin_cat_dom"/>
</dbReference>
<keyword evidence="2" id="KW-0808">Transferase</keyword>
<dbReference type="GO" id="GO:0046872">
    <property type="term" value="F:metal ion binding"/>
    <property type="evidence" value="ECO:0007669"/>
    <property type="project" value="UniProtKB-KW"/>
</dbReference>
<evidence type="ECO:0000256" key="3">
    <source>
        <dbReference type="ARBA" id="ARBA00022723"/>
    </source>
</evidence>
<protein>
    <submittedName>
        <fullName evidence="9">NAD-dependent protein deacetylase sirtuin-2</fullName>
    </submittedName>
</protein>
<dbReference type="AlphaFoldDB" id="A0AAX4PB96"/>